<dbReference type="AlphaFoldDB" id="A0AAV7FX43"/>
<dbReference type="Proteomes" id="UP000775213">
    <property type="component" value="Unassembled WGS sequence"/>
</dbReference>
<evidence type="ECO:0000313" key="2">
    <source>
        <dbReference type="Proteomes" id="UP000775213"/>
    </source>
</evidence>
<proteinExistence type="predicted"/>
<organism evidence="1 2">
    <name type="scientific">Dendrobium chrysotoxum</name>
    <name type="common">Orchid</name>
    <dbReference type="NCBI Taxonomy" id="161865"/>
    <lineage>
        <taxon>Eukaryota</taxon>
        <taxon>Viridiplantae</taxon>
        <taxon>Streptophyta</taxon>
        <taxon>Embryophyta</taxon>
        <taxon>Tracheophyta</taxon>
        <taxon>Spermatophyta</taxon>
        <taxon>Magnoliopsida</taxon>
        <taxon>Liliopsida</taxon>
        <taxon>Asparagales</taxon>
        <taxon>Orchidaceae</taxon>
        <taxon>Epidendroideae</taxon>
        <taxon>Malaxideae</taxon>
        <taxon>Dendrobiinae</taxon>
        <taxon>Dendrobium</taxon>
    </lineage>
</organism>
<comment type="caution">
    <text evidence="1">The sequence shown here is derived from an EMBL/GenBank/DDBJ whole genome shotgun (WGS) entry which is preliminary data.</text>
</comment>
<protein>
    <submittedName>
        <fullName evidence="1">Uncharacterized protein</fullName>
    </submittedName>
</protein>
<keyword evidence="2" id="KW-1185">Reference proteome</keyword>
<name>A0AAV7FX43_DENCH</name>
<accession>A0AAV7FX43</accession>
<dbReference type="EMBL" id="JAGFBR010000019">
    <property type="protein sequence ID" value="KAH0448467.1"/>
    <property type="molecule type" value="Genomic_DNA"/>
</dbReference>
<sequence length="122" mass="13026">MYPAVPIPDATPLAISFPPVPLPPSGCQASRGFISARSTSGCPASRHFISGYSLCCNALSAATRPSPERFTSASRTNGSRRFISGTREVRGGFVHKNKAASFKIHAFATHFLYTLNAIVLVK</sequence>
<reference evidence="1 2" key="1">
    <citation type="journal article" date="2021" name="Hortic Res">
        <title>Chromosome-scale assembly of the Dendrobium chrysotoxum genome enhances the understanding of orchid evolution.</title>
        <authorList>
            <person name="Zhang Y."/>
            <person name="Zhang G.Q."/>
            <person name="Zhang D."/>
            <person name="Liu X.D."/>
            <person name="Xu X.Y."/>
            <person name="Sun W.H."/>
            <person name="Yu X."/>
            <person name="Zhu X."/>
            <person name="Wang Z.W."/>
            <person name="Zhao X."/>
            <person name="Zhong W.Y."/>
            <person name="Chen H."/>
            <person name="Yin W.L."/>
            <person name="Huang T."/>
            <person name="Niu S.C."/>
            <person name="Liu Z.J."/>
        </authorList>
    </citation>
    <scope>NUCLEOTIDE SEQUENCE [LARGE SCALE GENOMIC DNA]</scope>
    <source>
        <strain evidence="1">Lindl</strain>
    </source>
</reference>
<evidence type="ECO:0000313" key="1">
    <source>
        <dbReference type="EMBL" id="KAH0448467.1"/>
    </source>
</evidence>
<gene>
    <name evidence="1" type="ORF">IEQ34_022267</name>
</gene>